<protein>
    <recommendedName>
        <fullName evidence="1">Acyl-coenzyme A oxidase N-terminal domain-containing protein</fullName>
    </recommendedName>
</protein>
<feature type="domain" description="Acyl-coenzyme A oxidase N-terminal" evidence="1">
    <location>
        <begin position="82"/>
        <end position="148"/>
    </location>
</feature>
<proteinExistence type="predicted"/>
<dbReference type="Gene3D" id="1.10.540.10">
    <property type="entry name" value="Acyl-CoA dehydrogenase/oxidase, N-terminal domain"/>
    <property type="match status" value="1"/>
</dbReference>
<feature type="non-terminal residue" evidence="2">
    <location>
        <position position="1"/>
    </location>
</feature>
<dbReference type="Pfam" id="PF14749">
    <property type="entry name" value="Acyl-CoA_ox_N"/>
    <property type="match status" value="1"/>
</dbReference>
<dbReference type="InterPro" id="IPR037069">
    <property type="entry name" value="AcylCoA_DH/ox_N_sf"/>
</dbReference>
<dbReference type="AlphaFoldDB" id="A0A368GKM0"/>
<dbReference type="STRING" id="29170.A0A368GKM0"/>
<dbReference type="GO" id="GO:0005504">
    <property type="term" value="F:fatty acid binding"/>
    <property type="evidence" value="ECO:0007669"/>
    <property type="project" value="TreeGrafter"/>
</dbReference>
<dbReference type="GO" id="GO:0005777">
    <property type="term" value="C:peroxisome"/>
    <property type="evidence" value="ECO:0007669"/>
    <property type="project" value="InterPro"/>
</dbReference>
<dbReference type="PANTHER" id="PTHR10909:SF351">
    <property type="entry name" value="ACYL-COENZYME A OXIDASE"/>
    <property type="match status" value="1"/>
</dbReference>
<reference evidence="2 3" key="1">
    <citation type="submission" date="2014-10" db="EMBL/GenBank/DDBJ databases">
        <title>Draft genome of the hookworm Ancylostoma caninum.</title>
        <authorList>
            <person name="Mitreva M."/>
        </authorList>
    </citation>
    <scope>NUCLEOTIDE SEQUENCE [LARGE SCALE GENOMIC DNA]</scope>
    <source>
        <strain evidence="2 3">Baltimore</strain>
    </source>
</reference>
<accession>A0A368GKM0</accession>
<dbReference type="GO" id="GO:0055088">
    <property type="term" value="P:lipid homeostasis"/>
    <property type="evidence" value="ECO:0007669"/>
    <property type="project" value="TreeGrafter"/>
</dbReference>
<dbReference type="GO" id="GO:0033540">
    <property type="term" value="P:fatty acid beta-oxidation using acyl-CoA oxidase"/>
    <property type="evidence" value="ECO:0007669"/>
    <property type="project" value="TreeGrafter"/>
</dbReference>
<evidence type="ECO:0000313" key="2">
    <source>
        <dbReference type="EMBL" id="RCN44218.1"/>
    </source>
</evidence>
<dbReference type="GO" id="GO:0003997">
    <property type="term" value="F:acyl-CoA oxidase activity"/>
    <property type="evidence" value="ECO:0007669"/>
    <property type="project" value="InterPro"/>
</dbReference>
<keyword evidence="3" id="KW-1185">Reference proteome</keyword>
<dbReference type="PANTHER" id="PTHR10909">
    <property type="entry name" value="ELECTRON TRANSPORT OXIDOREDUCTASE"/>
    <property type="match status" value="1"/>
</dbReference>
<dbReference type="OrthoDB" id="5794256at2759"/>
<organism evidence="2 3">
    <name type="scientific">Ancylostoma caninum</name>
    <name type="common">Dog hookworm</name>
    <dbReference type="NCBI Taxonomy" id="29170"/>
    <lineage>
        <taxon>Eukaryota</taxon>
        <taxon>Metazoa</taxon>
        <taxon>Ecdysozoa</taxon>
        <taxon>Nematoda</taxon>
        <taxon>Chromadorea</taxon>
        <taxon>Rhabditida</taxon>
        <taxon>Rhabditina</taxon>
        <taxon>Rhabditomorpha</taxon>
        <taxon>Strongyloidea</taxon>
        <taxon>Ancylostomatidae</taxon>
        <taxon>Ancylostomatinae</taxon>
        <taxon>Ancylostoma</taxon>
    </lineage>
</organism>
<evidence type="ECO:0000313" key="3">
    <source>
        <dbReference type="Proteomes" id="UP000252519"/>
    </source>
</evidence>
<dbReference type="EMBL" id="JOJR01000135">
    <property type="protein sequence ID" value="RCN44218.1"/>
    <property type="molecule type" value="Genomic_DNA"/>
</dbReference>
<comment type="caution">
    <text evidence="2">The sequence shown here is derived from an EMBL/GenBank/DDBJ whole genome shotgun (WGS) entry which is preliminary data.</text>
</comment>
<sequence>LRWFGHVLCADGDKVCRIGSNLDVPGKRPKRRPKQRWLDTLHANLKLARIHPDQAHDRMGNPLIQPGDNPDITKERHAGTFDVRKMASFLYGGDDKLRRRAEILAFVKSKPELHDPIPVEFMTREERIDNAARKIVAMTDNLEQIDASDFFGEGMYFQS</sequence>
<dbReference type="InterPro" id="IPR029320">
    <property type="entry name" value="Acyl-CoA_ox_N"/>
</dbReference>
<evidence type="ECO:0000259" key="1">
    <source>
        <dbReference type="Pfam" id="PF14749"/>
    </source>
</evidence>
<dbReference type="InterPro" id="IPR012258">
    <property type="entry name" value="Acyl-CoA_oxidase"/>
</dbReference>
<dbReference type="Proteomes" id="UP000252519">
    <property type="component" value="Unassembled WGS sequence"/>
</dbReference>
<dbReference type="GO" id="GO:0071949">
    <property type="term" value="F:FAD binding"/>
    <property type="evidence" value="ECO:0007669"/>
    <property type="project" value="InterPro"/>
</dbReference>
<gene>
    <name evidence="2" type="ORF">ANCCAN_09801</name>
</gene>
<name>A0A368GKM0_ANCCA</name>